<comment type="similarity">
    <text evidence="1">Belongs to the DNA mismatch repair MutS family.</text>
</comment>
<reference evidence="6 7" key="1">
    <citation type="submission" date="2015-09" db="EMBL/GenBank/DDBJ databases">
        <title>Draft genome of the scarab beetle Oryctes borbonicus.</title>
        <authorList>
            <person name="Meyer J.M."/>
            <person name="Markov G.V."/>
            <person name="Baskaran P."/>
            <person name="Herrmann M."/>
            <person name="Sommer R.J."/>
            <person name="Roedelsperger C."/>
        </authorList>
    </citation>
    <scope>NUCLEOTIDE SEQUENCE [LARGE SCALE GENOMIC DNA]</scope>
    <source>
        <strain evidence="6">OB123</strain>
        <tissue evidence="6">Whole animal</tissue>
    </source>
</reference>
<dbReference type="SUPFAM" id="SSF52540">
    <property type="entry name" value="P-loop containing nucleoside triphosphate hydrolases"/>
    <property type="match status" value="1"/>
</dbReference>
<dbReference type="GO" id="GO:0006298">
    <property type="term" value="P:mismatch repair"/>
    <property type="evidence" value="ECO:0007669"/>
    <property type="project" value="InterPro"/>
</dbReference>
<dbReference type="GO" id="GO:0051026">
    <property type="term" value="P:chiasma assembly"/>
    <property type="evidence" value="ECO:0007669"/>
    <property type="project" value="TreeGrafter"/>
</dbReference>
<dbReference type="Pfam" id="PF00488">
    <property type="entry name" value="MutS_V"/>
    <property type="match status" value="1"/>
</dbReference>
<dbReference type="GO" id="GO:0140664">
    <property type="term" value="F:ATP-dependent DNA damage sensor activity"/>
    <property type="evidence" value="ECO:0007669"/>
    <property type="project" value="InterPro"/>
</dbReference>
<dbReference type="GO" id="GO:0030983">
    <property type="term" value="F:mismatched DNA binding"/>
    <property type="evidence" value="ECO:0007669"/>
    <property type="project" value="InterPro"/>
</dbReference>
<dbReference type="PANTHER" id="PTHR11361">
    <property type="entry name" value="DNA MISMATCH REPAIR PROTEIN MUTS FAMILY MEMBER"/>
    <property type="match status" value="1"/>
</dbReference>
<evidence type="ECO:0000256" key="1">
    <source>
        <dbReference type="ARBA" id="ARBA00006271"/>
    </source>
</evidence>
<dbReference type="InterPro" id="IPR045076">
    <property type="entry name" value="MutS"/>
</dbReference>
<evidence type="ECO:0000256" key="2">
    <source>
        <dbReference type="ARBA" id="ARBA00022741"/>
    </source>
</evidence>
<keyword evidence="2" id="KW-0547">Nucleotide-binding</keyword>
<dbReference type="GO" id="GO:0005524">
    <property type="term" value="F:ATP binding"/>
    <property type="evidence" value="ECO:0007669"/>
    <property type="project" value="UniProtKB-KW"/>
</dbReference>
<feature type="domain" description="DNA mismatch repair proteins mutS family" evidence="5">
    <location>
        <begin position="72"/>
        <end position="138"/>
    </location>
</feature>
<protein>
    <recommendedName>
        <fullName evidence="5">DNA mismatch repair proteins mutS family domain-containing protein</fullName>
    </recommendedName>
</protein>
<comment type="caution">
    <text evidence="6">The sequence shown here is derived from an EMBL/GenBank/DDBJ whole genome shotgun (WGS) entry which is preliminary data.</text>
</comment>
<evidence type="ECO:0000313" key="7">
    <source>
        <dbReference type="Proteomes" id="UP000051574"/>
    </source>
</evidence>
<dbReference type="Proteomes" id="UP000051574">
    <property type="component" value="Unassembled WGS sequence"/>
</dbReference>
<accession>A0A0T6AXJ0</accession>
<dbReference type="OrthoDB" id="29596at2759"/>
<evidence type="ECO:0000256" key="4">
    <source>
        <dbReference type="ARBA" id="ARBA00023125"/>
    </source>
</evidence>
<dbReference type="GO" id="GO:0005634">
    <property type="term" value="C:nucleus"/>
    <property type="evidence" value="ECO:0007669"/>
    <property type="project" value="TreeGrafter"/>
</dbReference>
<evidence type="ECO:0000259" key="5">
    <source>
        <dbReference type="Pfam" id="PF00488"/>
    </source>
</evidence>
<dbReference type="InterPro" id="IPR027417">
    <property type="entry name" value="P-loop_NTPase"/>
</dbReference>
<feature type="non-terminal residue" evidence="6">
    <location>
        <position position="1"/>
    </location>
</feature>
<keyword evidence="4" id="KW-0238">DNA-binding</keyword>
<evidence type="ECO:0000256" key="3">
    <source>
        <dbReference type="ARBA" id="ARBA00022840"/>
    </source>
</evidence>
<keyword evidence="3" id="KW-0067">ATP-binding</keyword>
<organism evidence="6 7">
    <name type="scientific">Oryctes borbonicus</name>
    <dbReference type="NCBI Taxonomy" id="1629725"/>
    <lineage>
        <taxon>Eukaryota</taxon>
        <taxon>Metazoa</taxon>
        <taxon>Ecdysozoa</taxon>
        <taxon>Arthropoda</taxon>
        <taxon>Hexapoda</taxon>
        <taxon>Insecta</taxon>
        <taxon>Pterygota</taxon>
        <taxon>Neoptera</taxon>
        <taxon>Endopterygota</taxon>
        <taxon>Coleoptera</taxon>
        <taxon>Polyphaga</taxon>
        <taxon>Scarabaeiformia</taxon>
        <taxon>Scarabaeidae</taxon>
        <taxon>Dynastinae</taxon>
        <taxon>Oryctes</taxon>
    </lineage>
</organism>
<evidence type="ECO:0000313" key="6">
    <source>
        <dbReference type="EMBL" id="KRT79762.1"/>
    </source>
</evidence>
<dbReference type="InterPro" id="IPR000432">
    <property type="entry name" value="DNA_mismatch_repair_MutS_C"/>
</dbReference>
<proteinExistence type="inferred from homology"/>
<dbReference type="PANTHER" id="PTHR11361:SF20">
    <property type="entry name" value="MUTS PROTEIN HOMOLOG 5"/>
    <property type="match status" value="1"/>
</dbReference>
<name>A0A0T6AXJ0_9SCAR</name>
<sequence length="154" mass="17067">KDIREPLQIIGLIDCLIAMAIVAKEKNFVPPNLNNDNIIDIRQGRHILLEMQTDNAVPNDFKSGGTNSKVKVITGPNSCGKSIYLKQIALLVYLAHVGCYIPAESANVCMVHSIHSSIQVNESAALRLSAFTIDLSQVRRYSEYDDSLVPFFHI</sequence>
<keyword evidence="7" id="KW-1185">Reference proteome</keyword>
<dbReference type="AlphaFoldDB" id="A0A0T6AXJ0"/>
<gene>
    <name evidence="6" type="ORF">AMK59_7382</name>
</gene>
<dbReference type="EMBL" id="LJIG01022590">
    <property type="protein sequence ID" value="KRT79762.1"/>
    <property type="molecule type" value="Genomic_DNA"/>
</dbReference>
<dbReference type="Gene3D" id="3.40.50.300">
    <property type="entry name" value="P-loop containing nucleotide triphosphate hydrolases"/>
    <property type="match status" value="1"/>
</dbReference>